<organism evidence="2 3">
    <name type="scientific">Castilleja foliolosa</name>
    <dbReference type="NCBI Taxonomy" id="1961234"/>
    <lineage>
        <taxon>Eukaryota</taxon>
        <taxon>Viridiplantae</taxon>
        <taxon>Streptophyta</taxon>
        <taxon>Embryophyta</taxon>
        <taxon>Tracheophyta</taxon>
        <taxon>Spermatophyta</taxon>
        <taxon>Magnoliopsida</taxon>
        <taxon>eudicotyledons</taxon>
        <taxon>Gunneridae</taxon>
        <taxon>Pentapetalae</taxon>
        <taxon>asterids</taxon>
        <taxon>lamiids</taxon>
        <taxon>Lamiales</taxon>
        <taxon>Orobanchaceae</taxon>
        <taxon>Pedicularideae</taxon>
        <taxon>Castillejinae</taxon>
        <taxon>Castilleja</taxon>
    </lineage>
</organism>
<dbReference type="AlphaFoldDB" id="A0ABD3CXK3"/>
<dbReference type="Gene3D" id="3.10.129.10">
    <property type="entry name" value="Hotdog Thioesterase"/>
    <property type="match status" value="1"/>
</dbReference>
<keyword evidence="3" id="KW-1185">Reference proteome</keyword>
<accession>A0ABD3CXK3</accession>
<gene>
    <name evidence="2" type="ORF">CASFOL_021792</name>
</gene>
<feature type="domain" description="MaoC-like" evidence="1">
    <location>
        <begin position="47"/>
        <end position="141"/>
    </location>
</feature>
<comment type="caution">
    <text evidence="2">The sequence shown here is derived from an EMBL/GenBank/DDBJ whole genome shotgun (WGS) entry which is preliminary data.</text>
</comment>
<evidence type="ECO:0000259" key="1">
    <source>
        <dbReference type="Pfam" id="PF01575"/>
    </source>
</evidence>
<proteinExistence type="predicted"/>
<reference evidence="3" key="1">
    <citation type="journal article" date="2024" name="IScience">
        <title>Strigolactones Initiate the Formation of Haustorium-like Structures in Castilleja.</title>
        <authorList>
            <person name="Buerger M."/>
            <person name="Peterson D."/>
            <person name="Chory J."/>
        </authorList>
    </citation>
    <scope>NUCLEOTIDE SEQUENCE [LARGE SCALE GENOMIC DNA]</scope>
</reference>
<name>A0ABD3CXK3_9LAMI</name>
<protein>
    <recommendedName>
        <fullName evidence="1">MaoC-like domain-containing protein</fullName>
    </recommendedName>
</protein>
<sequence>MFDKLPHRNFSFSPFATMLKLLNSVSTLRYYSSSSSNILKSGDKLKQSRIFSTTDISEYSKLTNDINPLHFDLECAKKAGFKDTPVPGMLVASLFPRIIASHFPGAVYAKQTLEFKLPVFVGDEIVGEVEASGVRRMNENSFMVKFATRCFKGDGDDNVVVISGEATAILPSLDVKTDED</sequence>
<dbReference type="SUPFAM" id="SSF54637">
    <property type="entry name" value="Thioesterase/thiol ester dehydrase-isomerase"/>
    <property type="match status" value="1"/>
</dbReference>
<dbReference type="InterPro" id="IPR029069">
    <property type="entry name" value="HotDog_dom_sf"/>
</dbReference>
<dbReference type="EMBL" id="JAVIJP010000028">
    <property type="protein sequence ID" value="KAL3634738.1"/>
    <property type="molecule type" value="Genomic_DNA"/>
</dbReference>
<evidence type="ECO:0000313" key="2">
    <source>
        <dbReference type="EMBL" id="KAL3634738.1"/>
    </source>
</evidence>
<dbReference type="Proteomes" id="UP001632038">
    <property type="component" value="Unassembled WGS sequence"/>
</dbReference>
<dbReference type="Pfam" id="PF01575">
    <property type="entry name" value="MaoC_dehydratas"/>
    <property type="match status" value="1"/>
</dbReference>
<dbReference type="GO" id="GO:0016836">
    <property type="term" value="F:hydro-lyase activity"/>
    <property type="evidence" value="ECO:0007669"/>
    <property type="project" value="UniProtKB-ARBA"/>
</dbReference>
<dbReference type="PANTHER" id="PTHR43437:SF3">
    <property type="entry name" value="HYDROXYACYL-THIOESTER DEHYDRATASE TYPE 2, MITOCHONDRIAL"/>
    <property type="match status" value="1"/>
</dbReference>
<dbReference type="InterPro" id="IPR002539">
    <property type="entry name" value="MaoC-like_dom"/>
</dbReference>
<evidence type="ECO:0000313" key="3">
    <source>
        <dbReference type="Proteomes" id="UP001632038"/>
    </source>
</evidence>
<dbReference type="CDD" id="cd03449">
    <property type="entry name" value="R_hydratase"/>
    <property type="match status" value="1"/>
</dbReference>
<dbReference type="InterPro" id="IPR050965">
    <property type="entry name" value="UPF0336/Enoyl-CoA_hydratase"/>
</dbReference>
<dbReference type="PANTHER" id="PTHR43437">
    <property type="entry name" value="HYDROXYACYL-THIOESTER DEHYDRATASE TYPE 2, MITOCHONDRIAL-RELATED"/>
    <property type="match status" value="1"/>
</dbReference>